<proteinExistence type="predicted"/>
<reference evidence="2" key="3">
    <citation type="submission" date="2015-04" db="UniProtKB">
        <authorList>
            <consortium name="EnsemblPlants"/>
        </authorList>
    </citation>
    <scope>IDENTIFICATION</scope>
    <source>
        <strain evidence="2">cv. Jemalong A17</strain>
    </source>
</reference>
<evidence type="ECO:0000313" key="2">
    <source>
        <dbReference type="EnsemblPlants" id="KEH30031"/>
    </source>
</evidence>
<evidence type="ECO:0000313" key="3">
    <source>
        <dbReference type="Proteomes" id="UP000002051"/>
    </source>
</evidence>
<reference evidence="1 3" key="2">
    <citation type="journal article" date="2014" name="BMC Genomics">
        <title>An improved genome release (version Mt4.0) for the model legume Medicago truncatula.</title>
        <authorList>
            <person name="Tang H."/>
            <person name="Krishnakumar V."/>
            <person name="Bidwell S."/>
            <person name="Rosen B."/>
            <person name="Chan A."/>
            <person name="Zhou S."/>
            <person name="Gentzbittel L."/>
            <person name="Childs K.L."/>
            <person name="Yandell M."/>
            <person name="Gundlach H."/>
            <person name="Mayer K.F."/>
            <person name="Schwartz D.C."/>
            <person name="Town C.D."/>
        </authorList>
    </citation>
    <scope>GENOME REANNOTATION</scope>
    <source>
        <strain evidence="1">A17</strain>
        <strain evidence="2 3">cv. Jemalong A17</strain>
    </source>
</reference>
<dbReference type="AlphaFoldDB" id="A0A072UKU2"/>
<reference evidence="1 3" key="1">
    <citation type="journal article" date="2011" name="Nature">
        <title>The Medicago genome provides insight into the evolution of rhizobial symbioses.</title>
        <authorList>
            <person name="Young N.D."/>
            <person name="Debelle F."/>
            <person name="Oldroyd G.E."/>
            <person name="Geurts R."/>
            <person name="Cannon S.B."/>
            <person name="Udvardi M.K."/>
            <person name="Benedito V.A."/>
            <person name="Mayer K.F."/>
            <person name="Gouzy J."/>
            <person name="Schoof H."/>
            <person name="Van de Peer Y."/>
            <person name="Proost S."/>
            <person name="Cook D.R."/>
            <person name="Meyers B.C."/>
            <person name="Spannagl M."/>
            <person name="Cheung F."/>
            <person name="De Mita S."/>
            <person name="Krishnakumar V."/>
            <person name="Gundlach H."/>
            <person name="Zhou S."/>
            <person name="Mudge J."/>
            <person name="Bharti A.K."/>
            <person name="Murray J.D."/>
            <person name="Naoumkina M.A."/>
            <person name="Rosen B."/>
            <person name="Silverstein K.A."/>
            <person name="Tang H."/>
            <person name="Rombauts S."/>
            <person name="Zhao P.X."/>
            <person name="Zhou P."/>
            <person name="Barbe V."/>
            <person name="Bardou P."/>
            <person name="Bechner M."/>
            <person name="Bellec A."/>
            <person name="Berger A."/>
            <person name="Berges H."/>
            <person name="Bidwell S."/>
            <person name="Bisseling T."/>
            <person name="Choisne N."/>
            <person name="Couloux A."/>
            <person name="Denny R."/>
            <person name="Deshpande S."/>
            <person name="Dai X."/>
            <person name="Doyle J.J."/>
            <person name="Dudez A.M."/>
            <person name="Farmer A.D."/>
            <person name="Fouteau S."/>
            <person name="Franken C."/>
            <person name="Gibelin C."/>
            <person name="Gish J."/>
            <person name="Goldstein S."/>
            <person name="Gonzalez A.J."/>
            <person name="Green P.J."/>
            <person name="Hallab A."/>
            <person name="Hartog M."/>
            <person name="Hua A."/>
            <person name="Humphray S.J."/>
            <person name="Jeong D.H."/>
            <person name="Jing Y."/>
            <person name="Jocker A."/>
            <person name="Kenton S.M."/>
            <person name="Kim D.J."/>
            <person name="Klee K."/>
            <person name="Lai H."/>
            <person name="Lang C."/>
            <person name="Lin S."/>
            <person name="Macmil S.L."/>
            <person name="Magdelenat G."/>
            <person name="Matthews L."/>
            <person name="McCorrison J."/>
            <person name="Monaghan E.L."/>
            <person name="Mun J.H."/>
            <person name="Najar F.Z."/>
            <person name="Nicholson C."/>
            <person name="Noirot C."/>
            <person name="O'Bleness M."/>
            <person name="Paule C.R."/>
            <person name="Poulain J."/>
            <person name="Prion F."/>
            <person name="Qin B."/>
            <person name="Qu C."/>
            <person name="Retzel E.F."/>
            <person name="Riddle C."/>
            <person name="Sallet E."/>
            <person name="Samain S."/>
            <person name="Samson N."/>
            <person name="Sanders I."/>
            <person name="Saurat O."/>
            <person name="Scarpelli C."/>
            <person name="Schiex T."/>
            <person name="Segurens B."/>
            <person name="Severin A.J."/>
            <person name="Sherrier D.J."/>
            <person name="Shi R."/>
            <person name="Sims S."/>
            <person name="Singer S.R."/>
            <person name="Sinharoy S."/>
            <person name="Sterck L."/>
            <person name="Viollet A."/>
            <person name="Wang B.B."/>
            <person name="Wang K."/>
            <person name="Wang M."/>
            <person name="Wang X."/>
            <person name="Warfsmann J."/>
            <person name="Weissenbach J."/>
            <person name="White D.D."/>
            <person name="White J.D."/>
            <person name="Wiley G.B."/>
            <person name="Wincker P."/>
            <person name="Xing Y."/>
            <person name="Yang L."/>
            <person name="Yao Z."/>
            <person name="Ying F."/>
            <person name="Zhai J."/>
            <person name="Zhou L."/>
            <person name="Zuber A."/>
            <person name="Denarie J."/>
            <person name="Dixon R.A."/>
            <person name="May G.D."/>
            <person name="Schwartz D.C."/>
            <person name="Rogers J."/>
            <person name="Quetier F."/>
            <person name="Town C.D."/>
            <person name="Roe B.A."/>
        </authorList>
    </citation>
    <scope>NUCLEOTIDE SEQUENCE [LARGE SCALE GENOMIC DNA]</scope>
    <source>
        <strain evidence="1">A17</strain>
        <strain evidence="2 3">cv. Jemalong A17</strain>
    </source>
</reference>
<dbReference type="Proteomes" id="UP000002051">
    <property type="component" value="Chromosome 4"/>
</dbReference>
<dbReference type="EnsemblPlants" id="KEH30031">
    <property type="protein sequence ID" value="KEH30031"/>
    <property type="gene ID" value="MTR_4g058900"/>
</dbReference>
<name>A0A072UKU2_MEDTR</name>
<evidence type="ECO:0000313" key="1">
    <source>
        <dbReference type="EMBL" id="KEH30031.1"/>
    </source>
</evidence>
<keyword evidence="3" id="KW-1185">Reference proteome</keyword>
<accession>A0A072UKU2</accession>
<dbReference type="HOGENOM" id="CLU_3127349_0_0_1"/>
<organism evidence="1 3">
    <name type="scientific">Medicago truncatula</name>
    <name type="common">Barrel medic</name>
    <name type="synonym">Medicago tribuloides</name>
    <dbReference type="NCBI Taxonomy" id="3880"/>
    <lineage>
        <taxon>Eukaryota</taxon>
        <taxon>Viridiplantae</taxon>
        <taxon>Streptophyta</taxon>
        <taxon>Embryophyta</taxon>
        <taxon>Tracheophyta</taxon>
        <taxon>Spermatophyta</taxon>
        <taxon>Magnoliopsida</taxon>
        <taxon>eudicotyledons</taxon>
        <taxon>Gunneridae</taxon>
        <taxon>Pentapetalae</taxon>
        <taxon>rosids</taxon>
        <taxon>fabids</taxon>
        <taxon>Fabales</taxon>
        <taxon>Fabaceae</taxon>
        <taxon>Papilionoideae</taxon>
        <taxon>50 kb inversion clade</taxon>
        <taxon>NPAAA clade</taxon>
        <taxon>Hologalegina</taxon>
        <taxon>IRL clade</taxon>
        <taxon>Trifolieae</taxon>
        <taxon>Medicago</taxon>
    </lineage>
</organism>
<sequence length="50" mass="5564">MTKTCKFGSEQDNNMMMKLKGEDLHHQSEIVEGLEEPQLLQAGAMAEGMP</sequence>
<dbReference type="EMBL" id="CM001220">
    <property type="protein sequence ID" value="KEH30031.1"/>
    <property type="molecule type" value="Genomic_DNA"/>
</dbReference>
<gene>
    <name evidence="1" type="ordered locus">MTR_4g058900</name>
</gene>
<protein>
    <submittedName>
        <fullName evidence="1 2">Uncharacterized protein</fullName>
    </submittedName>
</protein>